<accession>A0A1I7WBQ1</accession>
<reference evidence="3" key="1">
    <citation type="submission" date="2016-11" db="UniProtKB">
        <authorList>
            <consortium name="WormBaseParasite"/>
        </authorList>
    </citation>
    <scope>IDENTIFICATION</scope>
</reference>
<feature type="transmembrane region" description="Helical" evidence="1">
    <location>
        <begin position="63"/>
        <end position="83"/>
    </location>
</feature>
<dbReference type="WBParaSite" id="Hba_02133">
    <property type="protein sequence ID" value="Hba_02133"/>
    <property type="gene ID" value="Hba_02133"/>
</dbReference>
<keyword evidence="1" id="KW-0812">Transmembrane</keyword>
<protein>
    <submittedName>
        <fullName evidence="3">Acyl_transf_3 domain-containing protein</fullName>
    </submittedName>
</protein>
<dbReference type="Proteomes" id="UP000095283">
    <property type="component" value="Unplaced"/>
</dbReference>
<keyword evidence="1" id="KW-0472">Membrane</keyword>
<feature type="transmembrane region" description="Helical" evidence="1">
    <location>
        <begin position="26"/>
        <end position="51"/>
    </location>
</feature>
<sequence>MSIRAIFVIIFHFAFSSWLNRNLATYAVFILPGVGVLCRVNSLFGLLCSYIYSHITVHTEVHYLFVAEILLSIVGISNGYYFFEMKNLAFVFQTIVIILEFCFDSSIVRSRRTSSSGLLLIKLQRGSILSIIYFFSFKFFQIMEFFISVLLGIFLIVIYNEQYYVLDNLVCEEFSLKIILFYFN</sequence>
<name>A0A1I7WBQ1_HETBA</name>
<keyword evidence="2" id="KW-1185">Reference proteome</keyword>
<keyword evidence="1" id="KW-1133">Transmembrane helix</keyword>
<organism evidence="2 3">
    <name type="scientific">Heterorhabditis bacteriophora</name>
    <name type="common">Entomopathogenic nematode worm</name>
    <dbReference type="NCBI Taxonomy" id="37862"/>
    <lineage>
        <taxon>Eukaryota</taxon>
        <taxon>Metazoa</taxon>
        <taxon>Ecdysozoa</taxon>
        <taxon>Nematoda</taxon>
        <taxon>Chromadorea</taxon>
        <taxon>Rhabditida</taxon>
        <taxon>Rhabditina</taxon>
        <taxon>Rhabditomorpha</taxon>
        <taxon>Strongyloidea</taxon>
        <taxon>Heterorhabditidae</taxon>
        <taxon>Heterorhabditis</taxon>
    </lineage>
</organism>
<feature type="transmembrane region" description="Helical" evidence="1">
    <location>
        <begin position="128"/>
        <end position="159"/>
    </location>
</feature>
<dbReference type="AlphaFoldDB" id="A0A1I7WBQ1"/>
<evidence type="ECO:0000313" key="2">
    <source>
        <dbReference type="Proteomes" id="UP000095283"/>
    </source>
</evidence>
<evidence type="ECO:0000256" key="1">
    <source>
        <dbReference type="SAM" id="Phobius"/>
    </source>
</evidence>
<proteinExistence type="predicted"/>
<evidence type="ECO:0000313" key="3">
    <source>
        <dbReference type="WBParaSite" id="Hba_02133"/>
    </source>
</evidence>